<dbReference type="EMBL" id="JANJYI010000008">
    <property type="protein sequence ID" value="KAK2638079.1"/>
    <property type="molecule type" value="Genomic_DNA"/>
</dbReference>
<evidence type="ECO:0000313" key="3">
    <source>
        <dbReference type="Proteomes" id="UP001280121"/>
    </source>
</evidence>
<dbReference type="AlphaFoldDB" id="A0AAD9TL27"/>
<organism evidence="2 3">
    <name type="scientific">Dipteronia dyeriana</name>
    <dbReference type="NCBI Taxonomy" id="168575"/>
    <lineage>
        <taxon>Eukaryota</taxon>
        <taxon>Viridiplantae</taxon>
        <taxon>Streptophyta</taxon>
        <taxon>Embryophyta</taxon>
        <taxon>Tracheophyta</taxon>
        <taxon>Spermatophyta</taxon>
        <taxon>Magnoliopsida</taxon>
        <taxon>eudicotyledons</taxon>
        <taxon>Gunneridae</taxon>
        <taxon>Pentapetalae</taxon>
        <taxon>rosids</taxon>
        <taxon>malvids</taxon>
        <taxon>Sapindales</taxon>
        <taxon>Sapindaceae</taxon>
        <taxon>Hippocastanoideae</taxon>
        <taxon>Acereae</taxon>
        <taxon>Dipteronia</taxon>
    </lineage>
</organism>
<proteinExistence type="predicted"/>
<protein>
    <submittedName>
        <fullName evidence="2">Uncharacterized protein</fullName>
    </submittedName>
</protein>
<dbReference type="Proteomes" id="UP001280121">
    <property type="component" value="Unassembled WGS sequence"/>
</dbReference>
<sequence>MTEMLELELLQQLKEEFKALEMMFNKGIDRMLGILRETRKDPEDTPFEANSGSDPESPIKPIPNQNQSTKAIILNTEPSTILSNKLPKHSKPNNKTTQEQAIPRTSSTTQTTVAEGKNLKLTKSRKAYHIQILVISKLED</sequence>
<comment type="caution">
    <text evidence="2">The sequence shown here is derived from an EMBL/GenBank/DDBJ whole genome shotgun (WGS) entry which is preliminary data.</text>
</comment>
<reference evidence="2" key="1">
    <citation type="journal article" date="2023" name="Plant J.">
        <title>Genome sequences and population genomics provide insights into the demographic history, inbreeding, and mutation load of two 'living fossil' tree species of Dipteronia.</title>
        <authorList>
            <person name="Feng Y."/>
            <person name="Comes H.P."/>
            <person name="Chen J."/>
            <person name="Zhu S."/>
            <person name="Lu R."/>
            <person name="Zhang X."/>
            <person name="Li P."/>
            <person name="Qiu J."/>
            <person name="Olsen K.M."/>
            <person name="Qiu Y."/>
        </authorList>
    </citation>
    <scope>NUCLEOTIDE SEQUENCE</scope>
    <source>
        <strain evidence="2">KIB01</strain>
    </source>
</reference>
<name>A0AAD9TL27_9ROSI</name>
<feature type="compositionally biased region" description="Polar residues" evidence="1">
    <location>
        <begin position="93"/>
        <end position="111"/>
    </location>
</feature>
<evidence type="ECO:0000256" key="1">
    <source>
        <dbReference type="SAM" id="MobiDB-lite"/>
    </source>
</evidence>
<evidence type="ECO:0000313" key="2">
    <source>
        <dbReference type="EMBL" id="KAK2638079.1"/>
    </source>
</evidence>
<accession>A0AAD9TL27</accession>
<gene>
    <name evidence="2" type="ORF">Ddye_025874</name>
</gene>
<feature type="compositionally biased region" description="Polar residues" evidence="1">
    <location>
        <begin position="63"/>
        <end position="83"/>
    </location>
</feature>
<feature type="region of interest" description="Disordered" evidence="1">
    <location>
        <begin position="35"/>
        <end position="111"/>
    </location>
</feature>
<keyword evidence="3" id="KW-1185">Reference proteome</keyword>